<evidence type="ECO:0000313" key="7">
    <source>
        <dbReference type="Proteomes" id="UP000715441"/>
    </source>
</evidence>
<dbReference type="RefSeq" id="WP_168519154.1">
    <property type="nucleotide sequence ID" value="NZ_JAAXLS010000020.1"/>
</dbReference>
<evidence type="ECO:0000256" key="1">
    <source>
        <dbReference type="ARBA" id="ARBA00005163"/>
    </source>
</evidence>
<gene>
    <name evidence="6" type="ORF">HFP15_24855</name>
</gene>
<sequence>MSAFETSVSEVGDGVVNLRGYSLGDVMTSLSYTEGAFLSIFGRLPATGERVILDAVLNSLLDHGFVASTVSAARFIASGNPQLVPAVAGGLLACGSNTVSPQHSFEVLDQAEELRVAHGLTCAEAAEQIVDRYLSAGRRMPGFGHPTHKKSDFRADLLFAVARERGIAGPGVEQFTELHRAFTARTGKRLPINIDGAMAAVAKDLGWSAEQVVALAMISVLPGLIGHVIEELHNGKPLRHITDGTYTGEPIRSLPGRNGGGKR</sequence>
<evidence type="ECO:0000313" key="6">
    <source>
        <dbReference type="EMBL" id="NKQ56112.1"/>
    </source>
</evidence>
<evidence type="ECO:0000256" key="2">
    <source>
        <dbReference type="ARBA" id="ARBA00010566"/>
    </source>
</evidence>
<dbReference type="EMBL" id="JAAXLS010000020">
    <property type="protein sequence ID" value="NKQ56112.1"/>
    <property type="molecule type" value="Genomic_DNA"/>
</dbReference>
<dbReference type="PANTHER" id="PTHR11739">
    <property type="entry name" value="CITRATE SYNTHASE"/>
    <property type="match status" value="1"/>
</dbReference>
<dbReference type="Pfam" id="PF00285">
    <property type="entry name" value="Citrate_synt"/>
    <property type="match status" value="1"/>
</dbReference>
<dbReference type="InterPro" id="IPR016142">
    <property type="entry name" value="Citrate_synth-like_lrg_a-sub"/>
</dbReference>
<dbReference type="Gene3D" id="1.10.580.10">
    <property type="entry name" value="Citrate Synthase, domain 1"/>
    <property type="match status" value="1"/>
</dbReference>
<dbReference type="InterPro" id="IPR016143">
    <property type="entry name" value="Citrate_synth-like_sm_a-sub"/>
</dbReference>
<reference evidence="6 7" key="1">
    <citation type="submission" date="2020-04" db="EMBL/GenBank/DDBJ databases">
        <title>Novel species.</title>
        <authorList>
            <person name="Teo W.F.A."/>
            <person name="Lipun K."/>
            <person name="Srisuk N."/>
            <person name="Duangmal K."/>
        </authorList>
    </citation>
    <scope>NUCLEOTIDE SEQUENCE [LARGE SCALE GENOMIC DNA]</scope>
    <source>
        <strain evidence="6 7">K13G38</strain>
    </source>
</reference>
<protein>
    <recommendedName>
        <fullName evidence="3">citrate synthase (unknown stereospecificity)</fullName>
        <ecNumber evidence="3">2.3.3.16</ecNumber>
    </recommendedName>
</protein>
<evidence type="ECO:0000256" key="3">
    <source>
        <dbReference type="ARBA" id="ARBA00012972"/>
    </source>
</evidence>
<keyword evidence="4" id="KW-0808">Transferase</keyword>
<evidence type="ECO:0000256" key="4">
    <source>
        <dbReference type="ARBA" id="ARBA00022679"/>
    </source>
</evidence>
<dbReference type="InterPro" id="IPR036969">
    <property type="entry name" value="Citrate_synthase_sf"/>
</dbReference>
<dbReference type="InterPro" id="IPR002020">
    <property type="entry name" value="Citrate_synthase"/>
</dbReference>
<comment type="caution">
    <text evidence="6">The sequence shown here is derived from an EMBL/GenBank/DDBJ whole genome shotgun (WGS) entry which is preliminary data.</text>
</comment>
<dbReference type="SUPFAM" id="SSF48256">
    <property type="entry name" value="Citrate synthase"/>
    <property type="match status" value="1"/>
</dbReference>
<accession>A0ABX1J8K4</accession>
<dbReference type="EC" id="2.3.3.16" evidence="3"/>
<proteinExistence type="inferred from homology"/>
<organism evidence="6 7">
    <name type="scientific">Amycolatopsis acididurans</name>
    <dbReference type="NCBI Taxonomy" id="2724524"/>
    <lineage>
        <taxon>Bacteria</taxon>
        <taxon>Bacillati</taxon>
        <taxon>Actinomycetota</taxon>
        <taxon>Actinomycetes</taxon>
        <taxon>Pseudonocardiales</taxon>
        <taxon>Pseudonocardiaceae</taxon>
        <taxon>Amycolatopsis</taxon>
    </lineage>
</organism>
<dbReference type="Gene3D" id="1.10.230.10">
    <property type="entry name" value="Cytochrome P450-Terp, domain 2"/>
    <property type="match status" value="1"/>
</dbReference>
<keyword evidence="7" id="KW-1185">Reference proteome</keyword>
<dbReference type="Proteomes" id="UP000715441">
    <property type="component" value="Unassembled WGS sequence"/>
</dbReference>
<name>A0ABX1J8K4_9PSEU</name>
<evidence type="ECO:0000256" key="5">
    <source>
        <dbReference type="SAM" id="MobiDB-lite"/>
    </source>
</evidence>
<comment type="pathway">
    <text evidence="1">Carbohydrate metabolism; tricarboxylic acid cycle.</text>
</comment>
<dbReference type="PANTHER" id="PTHR11739:SF4">
    <property type="entry name" value="CITRATE SYNTHASE, PEROXISOMAL"/>
    <property type="match status" value="1"/>
</dbReference>
<feature type="region of interest" description="Disordered" evidence="5">
    <location>
        <begin position="240"/>
        <end position="263"/>
    </location>
</feature>
<comment type="similarity">
    <text evidence="2">Belongs to the citrate synthase family.</text>
</comment>
<dbReference type="CDD" id="cd06100">
    <property type="entry name" value="CCL_ACL-C"/>
    <property type="match status" value="1"/>
</dbReference>